<evidence type="ECO:0000256" key="3">
    <source>
        <dbReference type="ARBA" id="ARBA00022806"/>
    </source>
</evidence>
<gene>
    <name evidence="7" type="ORF">REJC140_03038</name>
</gene>
<evidence type="ECO:0000256" key="5">
    <source>
        <dbReference type="PROSITE-ProRule" id="PRU00560"/>
    </source>
</evidence>
<evidence type="ECO:0000256" key="2">
    <source>
        <dbReference type="ARBA" id="ARBA00022801"/>
    </source>
</evidence>
<dbReference type="Gene3D" id="3.40.50.300">
    <property type="entry name" value="P-loop containing nucleotide triphosphate hydrolases"/>
    <property type="match status" value="1"/>
</dbReference>
<dbReference type="PANTHER" id="PTHR11070:SF3">
    <property type="entry name" value="DNA 3'-5' HELICASE"/>
    <property type="match status" value="1"/>
</dbReference>
<dbReference type="SUPFAM" id="SSF52540">
    <property type="entry name" value="P-loop containing nucleoside triphosphate hydrolases"/>
    <property type="match status" value="1"/>
</dbReference>
<evidence type="ECO:0000313" key="7">
    <source>
        <dbReference type="EMBL" id="CAD7032323.1"/>
    </source>
</evidence>
<organism evidence="7 8">
    <name type="scientific">Pseudorhizobium endolithicum</name>
    <dbReference type="NCBI Taxonomy" id="1191678"/>
    <lineage>
        <taxon>Bacteria</taxon>
        <taxon>Pseudomonadati</taxon>
        <taxon>Pseudomonadota</taxon>
        <taxon>Alphaproteobacteria</taxon>
        <taxon>Hyphomicrobiales</taxon>
        <taxon>Rhizobiaceae</taxon>
        <taxon>Rhizobium/Agrobacterium group</taxon>
        <taxon>Pseudorhizobium</taxon>
    </lineage>
</organism>
<dbReference type="InterPro" id="IPR014016">
    <property type="entry name" value="UvrD-like_ATP-bd"/>
</dbReference>
<dbReference type="GO" id="GO:0004386">
    <property type="term" value="F:helicase activity"/>
    <property type="evidence" value="ECO:0007669"/>
    <property type="project" value="UniProtKB-KW"/>
</dbReference>
<keyword evidence="2 5" id="KW-0378">Hydrolase</keyword>
<dbReference type="EMBL" id="CABFWF030000010">
    <property type="protein sequence ID" value="CAD7032323.1"/>
    <property type="molecule type" value="Genomic_DNA"/>
</dbReference>
<reference evidence="7 8" key="1">
    <citation type="submission" date="2020-11" db="EMBL/GenBank/DDBJ databases">
        <authorList>
            <person name="Lassalle F."/>
        </authorList>
    </citation>
    <scope>NUCLEOTIDE SEQUENCE [LARGE SCALE GENOMIC DNA]</scope>
    <source>
        <strain evidence="7 8">JC140</strain>
    </source>
</reference>
<dbReference type="InterPro" id="IPR000212">
    <property type="entry name" value="DNA_helicase_UvrD/REP"/>
</dbReference>
<sequence>MTAYLEKLNDRQREAVEHGIGLADGAVGGPLLIIAGAGSGKTNTLAHRVAHLIVNGADPRRILLMTFSRRAAGEMTRRVERICRQVLGENAAIMTGALAWAGTFHGIGAKLLRIYAEQIGLAVDFSIHDREDSADLMNLVRHELGFSKMESRFPTKGTCLAIYSRVVNSESLIVDVLKSSYPWAVNWGNGNR</sequence>
<keyword evidence="8" id="KW-1185">Reference proteome</keyword>
<name>A0ABM8PJ02_9HYPH</name>
<keyword evidence="1 5" id="KW-0547">Nucleotide-binding</keyword>
<evidence type="ECO:0000256" key="1">
    <source>
        <dbReference type="ARBA" id="ARBA00022741"/>
    </source>
</evidence>
<proteinExistence type="predicted"/>
<dbReference type="CDD" id="cd17932">
    <property type="entry name" value="DEXQc_UvrD"/>
    <property type="match status" value="1"/>
</dbReference>
<evidence type="ECO:0000313" key="8">
    <source>
        <dbReference type="Proteomes" id="UP000606921"/>
    </source>
</evidence>
<feature type="binding site" evidence="5">
    <location>
        <begin position="35"/>
        <end position="42"/>
    </location>
    <ligand>
        <name>ATP</name>
        <dbReference type="ChEBI" id="CHEBI:30616"/>
    </ligand>
</feature>
<dbReference type="Pfam" id="PF00580">
    <property type="entry name" value="UvrD-helicase"/>
    <property type="match status" value="1"/>
</dbReference>
<dbReference type="InterPro" id="IPR027417">
    <property type="entry name" value="P-loop_NTPase"/>
</dbReference>
<feature type="domain" description="UvrD-like helicase ATP-binding" evidence="6">
    <location>
        <begin position="14"/>
        <end position="192"/>
    </location>
</feature>
<dbReference type="PROSITE" id="PS51198">
    <property type="entry name" value="UVRD_HELICASE_ATP_BIND"/>
    <property type="match status" value="1"/>
</dbReference>
<protein>
    <submittedName>
        <fullName evidence="7">ATP-dependent helicase</fullName>
    </submittedName>
</protein>
<dbReference type="Proteomes" id="UP000606921">
    <property type="component" value="Unassembled WGS sequence"/>
</dbReference>
<evidence type="ECO:0000259" key="6">
    <source>
        <dbReference type="PROSITE" id="PS51198"/>
    </source>
</evidence>
<accession>A0ABM8PJ02</accession>
<keyword evidence="4 5" id="KW-0067">ATP-binding</keyword>
<evidence type="ECO:0000256" key="4">
    <source>
        <dbReference type="ARBA" id="ARBA00022840"/>
    </source>
</evidence>
<dbReference type="PANTHER" id="PTHR11070">
    <property type="entry name" value="UVRD / RECB / PCRA DNA HELICASE FAMILY MEMBER"/>
    <property type="match status" value="1"/>
</dbReference>
<comment type="caution">
    <text evidence="7">The sequence shown here is derived from an EMBL/GenBank/DDBJ whole genome shotgun (WGS) entry which is preliminary data.</text>
</comment>
<keyword evidence="3 5" id="KW-0347">Helicase</keyword>